<gene>
    <name evidence="2" type="ORF">DY000_02032898</name>
</gene>
<evidence type="ECO:0000256" key="1">
    <source>
        <dbReference type="SAM" id="MobiDB-lite"/>
    </source>
</evidence>
<name>A0ABQ7DET8_BRACR</name>
<keyword evidence="3" id="KW-1185">Reference proteome</keyword>
<proteinExistence type="predicted"/>
<reference evidence="2 3" key="1">
    <citation type="journal article" date="2020" name="BMC Genomics">
        <title>Intraspecific diversification of the crop wild relative Brassica cretica Lam. using demographic model selection.</title>
        <authorList>
            <person name="Kioukis A."/>
            <person name="Michalopoulou V.A."/>
            <person name="Briers L."/>
            <person name="Pirintsos S."/>
            <person name="Studholme D.J."/>
            <person name="Pavlidis P."/>
            <person name="Sarris P.F."/>
        </authorList>
    </citation>
    <scope>NUCLEOTIDE SEQUENCE [LARGE SCALE GENOMIC DNA]</scope>
    <source>
        <strain evidence="3">cv. PFS-1207/04</strain>
    </source>
</reference>
<protein>
    <submittedName>
        <fullName evidence="2">Uncharacterized protein</fullName>
    </submittedName>
</protein>
<sequence length="66" mass="6904">MISPSSSSSLEDSTSEESGSTPNEASLSVPRGLVMAFWRGRSLLHSPVAKSDLVPSFEVVSCSAFA</sequence>
<organism evidence="2 3">
    <name type="scientific">Brassica cretica</name>
    <name type="common">Mustard</name>
    <dbReference type="NCBI Taxonomy" id="69181"/>
    <lineage>
        <taxon>Eukaryota</taxon>
        <taxon>Viridiplantae</taxon>
        <taxon>Streptophyta</taxon>
        <taxon>Embryophyta</taxon>
        <taxon>Tracheophyta</taxon>
        <taxon>Spermatophyta</taxon>
        <taxon>Magnoliopsida</taxon>
        <taxon>eudicotyledons</taxon>
        <taxon>Gunneridae</taxon>
        <taxon>Pentapetalae</taxon>
        <taxon>rosids</taxon>
        <taxon>malvids</taxon>
        <taxon>Brassicales</taxon>
        <taxon>Brassicaceae</taxon>
        <taxon>Brassiceae</taxon>
        <taxon>Brassica</taxon>
    </lineage>
</organism>
<dbReference type="Proteomes" id="UP000266723">
    <property type="component" value="Unassembled WGS sequence"/>
</dbReference>
<feature type="region of interest" description="Disordered" evidence="1">
    <location>
        <begin position="1"/>
        <end position="27"/>
    </location>
</feature>
<feature type="compositionally biased region" description="Low complexity" evidence="1">
    <location>
        <begin position="1"/>
        <end position="20"/>
    </location>
</feature>
<dbReference type="EMBL" id="QGKV02000649">
    <property type="protein sequence ID" value="KAF3576144.1"/>
    <property type="molecule type" value="Genomic_DNA"/>
</dbReference>
<accession>A0ABQ7DET8</accession>
<evidence type="ECO:0000313" key="3">
    <source>
        <dbReference type="Proteomes" id="UP000266723"/>
    </source>
</evidence>
<comment type="caution">
    <text evidence="2">The sequence shown here is derived from an EMBL/GenBank/DDBJ whole genome shotgun (WGS) entry which is preliminary data.</text>
</comment>
<evidence type="ECO:0000313" key="2">
    <source>
        <dbReference type="EMBL" id="KAF3576144.1"/>
    </source>
</evidence>